<dbReference type="AlphaFoldDB" id="A0A9D4TLD9"/>
<protein>
    <submittedName>
        <fullName evidence="3">Uncharacterized protein</fullName>
    </submittedName>
</protein>
<organism evidence="3 4">
    <name type="scientific">Chlorella vulgaris</name>
    <name type="common">Green alga</name>
    <dbReference type="NCBI Taxonomy" id="3077"/>
    <lineage>
        <taxon>Eukaryota</taxon>
        <taxon>Viridiplantae</taxon>
        <taxon>Chlorophyta</taxon>
        <taxon>core chlorophytes</taxon>
        <taxon>Trebouxiophyceae</taxon>
        <taxon>Chlorellales</taxon>
        <taxon>Chlorellaceae</taxon>
        <taxon>Chlorella clade</taxon>
        <taxon>Chlorella</taxon>
    </lineage>
</organism>
<accession>A0A9D4TLD9</accession>
<feature type="transmembrane region" description="Helical" evidence="2">
    <location>
        <begin position="149"/>
        <end position="169"/>
    </location>
</feature>
<feature type="compositionally biased region" description="Gly residues" evidence="1">
    <location>
        <begin position="357"/>
        <end position="369"/>
    </location>
</feature>
<reference evidence="3" key="1">
    <citation type="journal article" date="2019" name="Plant J.">
        <title>Chlorella vulgaris genome assembly and annotation reveals the molecular basis for metabolic acclimation to high light conditions.</title>
        <authorList>
            <person name="Cecchin M."/>
            <person name="Marcolungo L."/>
            <person name="Rossato M."/>
            <person name="Girolomoni L."/>
            <person name="Cosentino E."/>
            <person name="Cuine S."/>
            <person name="Li-Beisson Y."/>
            <person name="Delledonne M."/>
            <person name="Ballottari M."/>
        </authorList>
    </citation>
    <scope>NUCLEOTIDE SEQUENCE</scope>
    <source>
        <strain evidence="3">211/11P</strain>
    </source>
</reference>
<feature type="transmembrane region" description="Helical" evidence="2">
    <location>
        <begin position="220"/>
        <end position="241"/>
    </location>
</feature>
<feature type="transmembrane region" description="Helical" evidence="2">
    <location>
        <begin position="71"/>
        <end position="95"/>
    </location>
</feature>
<reference evidence="3" key="2">
    <citation type="submission" date="2020-11" db="EMBL/GenBank/DDBJ databases">
        <authorList>
            <person name="Cecchin M."/>
            <person name="Marcolungo L."/>
            <person name="Rossato M."/>
            <person name="Girolomoni L."/>
            <person name="Cosentino E."/>
            <person name="Cuine S."/>
            <person name="Li-Beisson Y."/>
            <person name="Delledonne M."/>
            <person name="Ballottari M."/>
        </authorList>
    </citation>
    <scope>NUCLEOTIDE SEQUENCE</scope>
    <source>
        <strain evidence="3">211/11P</strain>
        <tissue evidence="3">Whole cell</tissue>
    </source>
</reference>
<dbReference type="Proteomes" id="UP001055712">
    <property type="component" value="Unassembled WGS sequence"/>
</dbReference>
<feature type="region of interest" description="Disordered" evidence="1">
    <location>
        <begin position="356"/>
        <end position="378"/>
    </location>
</feature>
<dbReference type="EMBL" id="SIDB01000009">
    <property type="protein sequence ID" value="KAI3428631.1"/>
    <property type="molecule type" value="Genomic_DNA"/>
</dbReference>
<keyword evidence="2" id="KW-1133">Transmembrane helix</keyword>
<feature type="compositionally biased region" description="Low complexity" evidence="1">
    <location>
        <begin position="37"/>
        <end position="54"/>
    </location>
</feature>
<proteinExistence type="predicted"/>
<sequence>MEDPAQMNRRPPEQGDSAVPDPALQTTAGPPPVTDTPAGGRPPDAASPSAAAPQLRRRSATASNMSASSWAACYGAMATVRAVAALSFLLVPVQVAKRVYGAAAEPVDAQHSQMLHLNAGAMLVGAAAAAAVALSGRSGGGLGARNTDLLKLAMAGQGLAVTLCVIYYCRTITRSLLPLELATAALLAALPAADLVTGGRRRGLLDELSSRLCAASRTSPLALALYGLAWLFPLVGLLLAYFPHFAMFHLFGYAYGSSTFLLARVAGVADKSLIPVALLVLKDATESGALRTRAAKVLSAGLMLAGVVHMRVLLPLLAKGRGGWVLPIAASTWVAAFLAATVALLAGLETRGSTTGPAGGGMAGRGGAGDEVVGEKKD</sequence>
<keyword evidence="4" id="KW-1185">Reference proteome</keyword>
<feature type="region of interest" description="Disordered" evidence="1">
    <location>
        <begin position="1"/>
        <end position="60"/>
    </location>
</feature>
<evidence type="ECO:0000313" key="3">
    <source>
        <dbReference type="EMBL" id="KAI3428631.1"/>
    </source>
</evidence>
<feature type="transmembrane region" description="Helical" evidence="2">
    <location>
        <begin position="324"/>
        <end position="348"/>
    </location>
</feature>
<keyword evidence="2" id="KW-0472">Membrane</keyword>
<comment type="caution">
    <text evidence="3">The sequence shown here is derived from an EMBL/GenBank/DDBJ whole genome shotgun (WGS) entry which is preliminary data.</text>
</comment>
<evidence type="ECO:0000256" key="2">
    <source>
        <dbReference type="SAM" id="Phobius"/>
    </source>
</evidence>
<evidence type="ECO:0000256" key="1">
    <source>
        <dbReference type="SAM" id="MobiDB-lite"/>
    </source>
</evidence>
<evidence type="ECO:0000313" key="4">
    <source>
        <dbReference type="Proteomes" id="UP001055712"/>
    </source>
</evidence>
<name>A0A9D4TLD9_CHLVU</name>
<gene>
    <name evidence="3" type="ORF">D9Q98_007454</name>
</gene>
<feature type="transmembrane region" description="Helical" evidence="2">
    <location>
        <begin position="115"/>
        <end position="137"/>
    </location>
</feature>
<feature type="transmembrane region" description="Helical" evidence="2">
    <location>
        <begin position="293"/>
        <end position="312"/>
    </location>
</feature>
<keyword evidence="2" id="KW-0812">Transmembrane</keyword>
<feature type="transmembrane region" description="Helical" evidence="2">
    <location>
        <begin position="181"/>
        <end position="199"/>
    </location>
</feature>